<organism evidence="4 5">
    <name type="scientific">Roseiterribacter gracilis</name>
    <dbReference type="NCBI Taxonomy" id="2812848"/>
    <lineage>
        <taxon>Bacteria</taxon>
        <taxon>Pseudomonadati</taxon>
        <taxon>Pseudomonadota</taxon>
        <taxon>Alphaproteobacteria</taxon>
        <taxon>Rhodospirillales</taxon>
        <taxon>Roseiterribacteraceae</taxon>
        <taxon>Roseiterribacter</taxon>
    </lineage>
</organism>
<accession>A0A8S8X892</accession>
<dbReference type="GO" id="GO:0000160">
    <property type="term" value="P:phosphorelay signal transduction system"/>
    <property type="evidence" value="ECO:0007669"/>
    <property type="project" value="InterPro"/>
</dbReference>
<proteinExistence type="predicted"/>
<dbReference type="SMART" id="SM00448">
    <property type="entry name" value="REC"/>
    <property type="match status" value="1"/>
</dbReference>
<reference evidence="4" key="1">
    <citation type="submission" date="2021-02" db="EMBL/GenBank/DDBJ databases">
        <title>Genome sequence of Rhodospirillales sp. strain TMPK1 isolated from soil.</title>
        <authorList>
            <person name="Nakai R."/>
            <person name="Kusada H."/>
            <person name="Tamaki H."/>
        </authorList>
    </citation>
    <scope>NUCLEOTIDE SEQUENCE</scope>
    <source>
        <strain evidence="4">TMPK1</strain>
    </source>
</reference>
<dbReference type="Pfam" id="PF00072">
    <property type="entry name" value="Response_reg"/>
    <property type="match status" value="1"/>
</dbReference>
<feature type="modified residue" description="4-aspartylphosphate" evidence="2">
    <location>
        <position position="58"/>
    </location>
</feature>
<evidence type="ECO:0000313" key="5">
    <source>
        <dbReference type="Proteomes" id="UP000681075"/>
    </source>
</evidence>
<dbReference type="EMBL" id="BOPV01000001">
    <property type="protein sequence ID" value="GIL38122.1"/>
    <property type="molecule type" value="Genomic_DNA"/>
</dbReference>
<feature type="domain" description="Response regulatory" evidence="3">
    <location>
        <begin position="7"/>
        <end position="116"/>
    </location>
</feature>
<dbReference type="PROSITE" id="PS50110">
    <property type="entry name" value="RESPONSE_REGULATORY"/>
    <property type="match status" value="1"/>
</dbReference>
<dbReference type="InterPro" id="IPR001789">
    <property type="entry name" value="Sig_transdc_resp-reg_receiver"/>
</dbReference>
<comment type="caution">
    <text evidence="4">The sequence shown here is derived from an EMBL/GenBank/DDBJ whole genome shotgun (WGS) entry which is preliminary data.</text>
</comment>
<evidence type="ECO:0000313" key="4">
    <source>
        <dbReference type="EMBL" id="GIL38122.1"/>
    </source>
</evidence>
<dbReference type="PANTHER" id="PTHR44591">
    <property type="entry name" value="STRESS RESPONSE REGULATOR PROTEIN 1"/>
    <property type="match status" value="1"/>
</dbReference>
<gene>
    <name evidence="4" type="ORF">TMPK1_03590</name>
</gene>
<dbReference type="AlphaFoldDB" id="A0A8S8X892"/>
<dbReference type="Proteomes" id="UP000681075">
    <property type="component" value="Unassembled WGS sequence"/>
</dbReference>
<dbReference type="SUPFAM" id="SSF52172">
    <property type="entry name" value="CheY-like"/>
    <property type="match status" value="1"/>
</dbReference>
<sequence>MTNTQKTVLVVDDDPRVRATAVELFRELGFRVLDAYNGSQALELVAASNPPIDCMFIDIRMPGMSGTELARIVGDRHPGVKVVLTTGYQVDQKPDLPLVPKPWQLEQIKSALGVGGGTKH</sequence>
<dbReference type="PANTHER" id="PTHR44591:SF21">
    <property type="entry name" value="TWO-COMPONENT RESPONSE REGULATOR"/>
    <property type="match status" value="1"/>
</dbReference>
<evidence type="ECO:0000259" key="3">
    <source>
        <dbReference type="PROSITE" id="PS50110"/>
    </source>
</evidence>
<dbReference type="Gene3D" id="3.40.50.2300">
    <property type="match status" value="1"/>
</dbReference>
<keyword evidence="5" id="KW-1185">Reference proteome</keyword>
<evidence type="ECO:0000256" key="2">
    <source>
        <dbReference type="PROSITE-ProRule" id="PRU00169"/>
    </source>
</evidence>
<dbReference type="RefSeq" id="WP_420241076.1">
    <property type="nucleotide sequence ID" value="NZ_BOPV01000001.1"/>
</dbReference>
<dbReference type="InterPro" id="IPR011006">
    <property type="entry name" value="CheY-like_superfamily"/>
</dbReference>
<evidence type="ECO:0000256" key="1">
    <source>
        <dbReference type="ARBA" id="ARBA00022553"/>
    </source>
</evidence>
<dbReference type="InterPro" id="IPR050595">
    <property type="entry name" value="Bact_response_regulator"/>
</dbReference>
<keyword evidence="1 2" id="KW-0597">Phosphoprotein</keyword>
<name>A0A8S8X892_9PROT</name>
<protein>
    <recommendedName>
        <fullName evidence="3">Response regulatory domain-containing protein</fullName>
    </recommendedName>
</protein>